<organism evidence="1">
    <name type="scientific">Oryza barthii</name>
    <dbReference type="NCBI Taxonomy" id="65489"/>
    <lineage>
        <taxon>Eukaryota</taxon>
        <taxon>Viridiplantae</taxon>
        <taxon>Streptophyta</taxon>
        <taxon>Embryophyta</taxon>
        <taxon>Tracheophyta</taxon>
        <taxon>Spermatophyta</taxon>
        <taxon>Magnoliopsida</taxon>
        <taxon>Liliopsida</taxon>
        <taxon>Poales</taxon>
        <taxon>Poaceae</taxon>
        <taxon>BOP clade</taxon>
        <taxon>Oryzoideae</taxon>
        <taxon>Oryzeae</taxon>
        <taxon>Oryzinae</taxon>
        <taxon>Oryza</taxon>
    </lineage>
</organism>
<accession>A0A0D3ETR1</accession>
<dbReference type="PaxDb" id="65489-OBART01G30060.1"/>
<dbReference type="EnsemblPlants" id="OBART01G30060.1">
    <property type="protein sequence ID" value="OBART01G30060.1"/>
    <property type="gene ID" value="OBART01G30060"/>
</dbReference>
<dbReference type="Proteomes" id="UP000026960">
    <property type="component" value="Chromosome 1"/>
</dbReference>
<proteinExistence type="predicted"/>
<protein>
    <submittedName>
        <fullName evidence="1">Uncharacterized protein</fullName>
    </submittedName>
</protein>
<dbReference type="HOGENOM" id="CLU_2871150_0_0_1"/>
<evidence type="ECO:0000313" key="1">
    <source>
        <dbReference type="EnsemblPlants" id="OBART01G30060.1"/>
    </source>
</evidence>
<name>A0A0D3ETR1_9ORYZ</name>
<keyword evidence="2" id="KW-1185">Reference proteome</keyword>
<dbReference type="Gramene" id="OBART01G30060.1">
    <property type="protein sequence ID" value="OBART01G30060.1"/>
    <property type="gene ID" value="OBART01G30060"/>
</dbReference>
<evidence type="ECO:0000313" key="2">
    <source>
        <dbReference type="Proteomes" id="UP000026960"/>
    </source>
</evidence>
<reference evidence="1" key="2">
    <citation type="submission" date="2015-03" db="UniProtKB">
        <authorList>
            <consortium name="EnsemblPlants"/>
        </authorList>
    </citation>
    <scope>IDENTIFICATION</scope>
</reference>
<sequence>MAPAATIPTGDDGSGLPHRATATKLLGGALAHRIPAVAGIGGMGIRGLRSKAHREGRRQPSSDL</sequence>
<reference evidence="1" key="1">
    <citation type="journal article" date="2009" name="Rice">
        <title>De Novo Next Generation Sequencing of Plant Genomes.</title>
        <authorList>
            <person name="Rounsley S."/>
            <person name="Marri P.R."/>
            <person name="Yu Y."/>
            <person name="He R."/>
            <person name="Sisneros N."/>
            <person name="Goicoechea J.L."/>
            <person name="Lee S.J."/>
            <person name="Angelova A."/>
            <person name="Kudrna D."/>
            <person name="Luo M."/>
            <person name="Affourtit J."/>
            <person name="Desany B."/>
            <person name="Knight J."/>
            <person name="Niazi F."/>
            <person name="Egholm M."/>
            <person name="Wing R.A."/>
        </authorList>
    </citation>
    <scope>NUCLEOTIDE SEQUENCE [LARGE SCALE GENOMIC DNA]</scope>
    <source>
        <strain evidence="1">cv. IRGC 105608</strain>
    </source>
</reference>
<dbReference type="AlphaFoldDB" id="A0A0D3ETR1"/>